<gene>
    <name evidence="9" type="ORF">SAMN05444342_2907</name>
</gene>
<name>A0A1M6XLT2_HALPU</name>
<reference evidence="10" key="1">
    <citation type="submission" date="2016-11" db="EMBL/GenBank/DDBJ databases">
        <authorList>
            <person name="Varghese N."/>
            <person name="Submissions S."/>
        </authorList>
    </citation>
    <scope>NUCLEOTIDE SEQUENCE [LARGE SCALE GENOMIC DNA]</scope>
    <source>
        <strain evidence="10">DX253</strain>
    </source>
</reference>
<organism evidence="9 10">
    <name type="scientific">Haladaptatus paucihalophilus DX253</name>
    <dbReference type="NCBI Taxonomy" id="797209"/>
    <lineage>
        <taxon>Archaea</taxon>
        <taxon>Methanobacteriati</taxon>
        <taxon>Methanobacteriota</taxon>
        <taxon>Stenosarchaea group</taxon>
        <taxon>Halobacteria</taxon>
        <taxon>Halobacteriales</taxon>
        <taxon>Haladaptataceae</taxon>
        <taxon>Haladaptatus</taxon>
    </lineage>
</organism>
<dbReference type="InterPro" id="IPR035906">
    <property type="entry name" value="MetI-like_sf"/>
</dbReference>
<feature type="transmembrane region" description="Helical" evidence="7">
    <location>
        <begin position="127"/>
        <end position="149"/>
    </location>
</feature>
<dbReference type="Gene3D" id="1.10.3720.10">
    <property type="entry name" value="MetI-like"/>
    <property type="match status" value="1"/>
</dbReference>
<keyword evidence="9" id="KW-0762">Sugar transport</keyword>
<evidence type="ECO:0000313" key="10">
    <source>
        <dbReference type="Proteomes" id="UP000184203"/>
    </source>
</evidence>
<dbReference type="EMBL" id="FRAN01000004">
    <property type="protein sequence ID" value="SHL06819.1"/>
    <property type="molecule type" value="Genomic_DNA"/>
</dbReference>
<feature type="transmembrane region" description="Helical" evidence="7">
    <location>
        <begin position="169"/>
        <end position="196"/>
    </location>
</feature>
<keyword evidence="2 7" id="KW-0813">Transport</keyword>
<evidence type="ECO:0000256" key="7">
    <source>
        <dbReference type="RuleBase" id="RU363032"/>
    </source>
</evidence>
<dbReference type="PANTHER" id="PTHR30193:SF41">
    <property type="entry name" value="DIACETYLCHITOBIOSE UPTAKE SYSTEM PERMEASE PROTEIN NGCF"/>
    <property type="match status" value="1"/>
</dbReference>
<proteinExistence type="inferred from homology"/>
<dbReference type="InterPro" id="IPR051393">
    <property type="entry name" value="ABC_transporter_permease"/>
</dbReference>
<keyword evidence="6 7" id="KW-0472">Membrane</keyword>
<evidence type="ECO:0000256" key="3">
    <source>
        <dbReference type="ARBA" id="ARBA00022475"/>
    </source>
</evidence>
<feature type="transmembrane region" description="Helical" evidence="7">
    <location>
        <begin position="89"/>
        <end position="115"/>
    </location>
</feature>
<feature type="transmembrane region" description="Helical" evidence="7">
    <location>
        <begin position="230"/>
        <end position="251"/>
    </location>
</feature>
<feature type="domain" description="ABC transmembrane type-1" evidence="8">
    <location>
        <begin position="90"/>
        <end position="299"/>
    </location>
</feature>
<dbReference type="GO" id="GO:0055085">
    <property type="term" value="P:transmembrane transport"/>
    <property type="evidence" value="ECO:0007669"/>
    <property type="project" value="InterPro"/>
</dbReference>
<evidence type="ECO:0000313" key="9">
    <source>
        <dbReference type="EMBL" id="SHL06819.1"/>
    </source>
</evidence>
<evidence type="ECO:0000256" key="2">
    <source>
        <dbReference type="ARBA" id="ARBA00022448"/>
    </source>
</evidence>
<feature type="transmembrane region" description="Helical" evidence="7">
    <location>
        <begin position="278"/>
        <end position="302"/>
    </location>
</feature>
<protein>
    <submittedName>
        <fullName evidence="9">Multiple sugar transport system permease protein</fullName>
    </submittedName>
</protein>
<dbReference type="OrthoDB" id="45815at2157"/>
<evidence type="ECO:0000256" key="5">
    <source>
        <dbReference type="ARBA" id="ARBA00022989"/>
    </source>
</evidence>
<dbReference type="SUPFAM" id="SSF161098">
    <property type="entry name" value="MetI-like"/>
    <property type="match status" value="1"/>
</dbReference>
<dbReference type="PROSITE" id="PS50928">
    <property type="entry name" value="ABC_TM1"/>
    <property type="match status" value="1"/>
</dbReference>
<dbReference type="Proteomes" id="UP000184203">
    <property type="component" value="Unassembled WGS sequence"/>
</dbReference>
<keyword evidence="3" id="KW-1003">Cell membrane</keyword>
<dbReference type="InterPro" id="IPR000515">
    <property type="entry name" value="MetI-like"/>
</dbReference>
<dbReference type="PANTHER" id="PTHR30193">
    <property type="entry name" value="ABC TRANSPORTER PERMEASE PROTEIN"/>
    <property type="match status" value="1"/>
</dbReference>
<keyword evidence="10" id="KW-1185">Reference proteome</keyword>
<feature type="transmembrane region" description="Helical" evidence="7">
    <location>
        <begin position="28"/>
        <end position="51"/>
    </location>
</feature>
<dbReference type="AlphaFoldDB" id="A0A1M6XLT2"/>
<sequence>MSNVDTSTTAGRFGSIREQVGSQSTRQLLAGLLFAAPYLLLFSVFLLYPLLKGLYMSLFEWNFLDPSQSTFVGAANYARLLNDPMFWNAFWNTIQFVAMTVPLILVVSMVLALGLNKELKGSRILQFIYFSPYVLTVSVVGIIWLQMFAQNGIGTLLLGWLFDGSPLNSKFWAMPVIVVTTVWWQSGFYFAVLLAARQNVPSRLYEAARLDGAGPWRMFWDITLPHMKNAVLFVLVASTIFQFQIFGQPYIMTKGGPAGNTQTLVLYLYQLGFETRDLGFGAAVGYTLLAILVGVSILNYVIVGTNNE</sequence>
<comment type="subcellular location">
    <subcellularLocation>
        <location evidence="1 7">Cell membrane</location>
        <topology evidence="1 7">Multi-pass membrane protein</topology>
    </subcellularLocation>
</comment>
<evidence type="ECO:0000256" key="6">
    <source>
        <dbReference type="ARBA" id="ARBA00023136"/>
    </source>
</evidence>
<dbReference type="CDD" id="cd06261">
    <property type="entry name" value="TM_PBP2"/>
    <property type="match status" value="1"/>
</dbReference>
<evidence type="ECO:0000256" key="4">
    <source>
        <dbReference type="ARBA" id="ARBA00022692"/>
    </source>
</evidence>
<dbReference type="RefSeq" id="WP_049805662.1">
    <property type="nucleotide sequence ID" value="NZ_AEMG01000029.1"/>
</dbReference>
<keyword evidence="5 7" id="KW-1133">Transmembrane helix</keyword>
<comment type="similarity">
    <text evidence="7">Belongs to the binding-protein-dependent transport system permease family.</text>
</comment>
<evidence type="ECO:0000256" key="1">
    <source>
        <dbReference type="ARBA" id="ARBA00004651"/>
    </source>
</evidence>
<dbReference type="GO" id="GO:0005886">
    <property type="term" value="C:plasma membrane"/>
    <property type="evidence" value="ECO:0007669"/>
    <property type="project" value="UniProtKB-SubCell"/>
</dbReference>
<accession>A0A1M6XLT2</accession>
<evidence type="ECO:0000259" key="8">
    <source>
        <dbReference type="PROSITE" id="PS50928"/>
    </source>
</evidence>
<keyword evidence="4 7" id="KW-0812">Transmembrane</keyword>
<dbReference type="Pfam" id="PF00528">
    <property type="entry name" value="BPD_transp_1"/>
    <property type="match status" value="1"/>
</dbReference>